<feature type="signal peptide" evidence="1">
    <location>
        <begin position="1"/>
        <end position="24"/>
    </location>
</feature>
<proteinExistence type="predicted"/>
<protein>
    <recommendedName>
        <fullName evidence="4">Lipoprotein</fullName>
    </recommendedName>
</protein>
<dbReference type="Proteomes" id="UP000233776">
    <property type="component" value="Chromosome I"/>
</dbReference>
<evidence type="ECO:0008006" key="4">
    <source>
        <dbReference type="Google" id="ProtNLM"/>
    </source>
</evidence>
<reference evidence="2 3" key="1">
    <citation type="submission" date="2016-06" db="EMBL/GenBank/DDBJ databases">
        <authorList>
            <person name="Kjaerup R.B."/>
            <person name="Dalgaard T.S."/>
            <person name="Juul-Madsen H.R."/>
        </authorList>
    </citation>
    <scope>NUCLEOTIDE SEQUENCE [LARGE SCALE GENOMIC DNA]</scope>
    <source>
        <strain evidence="2">JF4278</strain>
    </source>
</reference>
<dbReference type="PROSITE" id="PS51257">
    <property type="entry name" value="PROKAR_LIPOPROTEIN"/>
    <property type="match status" value="1"/>
</dbReference>
<evidence type="ECO:0000313" key="2">
    <source>
        <dbReference type="EMBL" id="SBO46265.1"/>
    </source>
</evidence>
<accession>A0A2N8U2S5</accession>
<organism evidence="2 3">
    <name type="scientific">Mycoplasmopsis bovis</name>
    <name type="common">Mycoplasma bovis</name>
    <dbReference type="NCBI Taxonomy" id="28903"/>
    <lineage>
        <taxon>Bacteria</taxon>
        <taxon>Bacillati</taxon>
        <taxon>Mycoplasmatota</taxon>
        <taxon>Mycoplasmoidales</taxon>
        <taxon>Metamycoplasmataceae</taxon>
        <taxon>Mycoplasmopsis</taxon>
    </lineage>
</organism>
<feature type="chain" id="PRO_5014705547" description="Lipoprotein" evidence="1">
    <location>
        <begin position="25"/>
        <end position="77"/>
    </location>
</feature>
<dbReference type="EMBL" id="LT578453">
    <property type="protein sequence ID" value="SBO46265.1"/>
    <property type="molecule type" value="Genomic_DNA"/>
</dbReference>
<evidence type="ECO:0000313" key="3">
    <source>
        <dbReference type="Proteomes" id="UP000233776"/>
    </source>
</evidence>
<sequence length="77" mass="8481">MKRDKIKKLSVLTFSSLSVVSTFAIISASCEPIEKVDAPQVVGIESSAPLSNSDVKSQDITIKKGTDRRKWVSPHFF</sequence>
<keyword evidence="1" id="KW-0732">Signal</keyword>
<dbReference type="AlphaFoldDB" id="A0A2N8U2S5"/>
<evidence type="ECO:0000256" key="1">
    <source>
        <dbReference type="SAM" id="SignalP"/>
    </source>
</evidence>
<gene>
    <name evidence="2" type="ORF">MBOVJF4278_00493</name>
</gene>
<name>A0A2N8U2S5_MYCBV</name>